<feature type="domain" description="Kinesin motor" evidence="12">
    <location>
        <begin position="17"/>
        <end position="352"/>
    </location>
</feature>
<dbReference type="Pfam" id="PF00225">
    <property type="entry name" value="Kinesin"/>
    <property type="match status" value="1"/>
</dbReference>
<accession>A0AAV7X9B1</accession>
<dbReference type="AlphaFoldDB" id="A0AAV7X9B1"/>
<dbReference type="Gene3D" id="3.40.850.10">
    <property type="entry name" value="Kinesin motor domain"/>
    <property type="match status" value="1"/>
</dbReference>
<dbReference type="Proteomes" id="UP001075354">
    <property type="component" value="Chromosome 15"/>
</dbReference>
<keyword evidence="11" id="KW-0175">Coiled coil</keyword>
<evidence type="ECO:0000313" key="14">
    <source>
        <dbReference type="Proteomes" id="UP001075354"/>
    </source>
</evidence>
<dbReference type="PRINTS" id="PR00380">
    <property type="entry name" value="KINESINHEAVY"/>
</dbReference>
<dbReference type="PANTHER" id="PTHR47970:SF12">
    <property type="entry name" value="KINESIN FAMILY MEMBER 11"/>
    <property type="match status" value="1"/>
</dbReference>
<dbReference type="InterPro" id="IPR027417">
    <property type="entry name" value="P-loop_NTPase"/>
</dbReference>
<dbReference type="SMART" id="SM00129">
    <property type="entry name" value="KISc"/>
    <property type="match status" value="1"/>
</dbReference>
<dbReference type="InterPro" id="IPR036961">
    <property type="entry name" value="Kinesin_motor_dom_sf"/>
</dbReference>
<evidence type="ECO:0000256" key="9">
    <source>
        <dbReference type="PROSITE-ProRule" id="PRU00283"/>
    </source>
</evidence>
<dbReference type="InterPro" id="IPR047149">
    <property type="entry name" value="KIF11-like"/>
</dbReference>
<dbReference type="GO" id="GO:0008574">
    <property type="term" value="F:plus-end-directed microtubule motor activity"/>
    <property type="evidence" value="ECO:0007669"/>
    <property type="project" value="TreeGrafter"/>
</dbReference>
<organism evidence="13 14">
    <name type="scientific">Megalurothrips usitatus</name>
    <name type="common">bean blossom thrips</name>
    <dbReference type="NCBI Taxonomy" id="439358"/>
    <lineage>
        <taxon>Eukaryota</taxon>
        <taxon>Metazoa</taxon>
        <taxon>Ecdysozoa</taxon>
        <taxon>Arthropoda</taxon>
        <taxon>Hexapoda</taxon>
        <taxon>Insecta</taxon>
        <taxon>Pterygota</taxon>
        <taxon>Neoptera</taxon>
        <taxon>Paraneoptera</taxon>
        <taxon>Thysanoptera</taxon>
        <taxon>Terebrantia</taxon>
        <taxon>Thripoidea</taxon>
        <taxon>Thripidae</taxon>
        <taxon>Megalurothrips</taxon>
    </lineage>
</organism>
<evidence type="ECO:0000256" key="5">
    <source>
        <dbReference type="ARBA" id="ARBA00022840"/>
    </source>
</evidence>
<dbReference type="PROSITE" id="PS50067">
    <property type="entry name" value="KINESIN_MOTOR_2"/>
    <property type="match status" value="1"/>
</dbReference>
<evidence type="ECO:0000256" key="4">
    <source>
        <dbReference type="ARBA" id="ARBA00022741"/>
    </source>
</evidence>
<dbReference type="GO" id="GO:0051231">
    <property type="term" value="P:spindle elongation"/>
    <property type="evidence" value="ECO:0007669"/>
    <property type="project" value="TreeGrafter"/>
</dbReference>
<evidence type="ECO:0000256" key="1">
    <source>
        <dbReference type="ARBA" id="ARBA00004245"/>
    </source>
</evidence>
<dbReference type="GO" id="GO:0005876">
    <property type="term" value="C:spindle microtubule"/>
    <property type="evidence" value="ECO:0007669"/>
    <property type="project" value="TreeGrafter"/>
</dbReference>
<evidence type="ECO:0000259" key="12">
    <source>
        <dbReference type="PROSITE" id="PS50067"/>
    </source>
</evidence>
<protein>
    <recommendedName>
        <fullName evidence="10">Kinesin-like protein</fullName>
    </recommendedName>
</protein>
<sequence length="592" mass="66322">MSAKKGKPVPKNQRNQYLQVYVRCRPLSDSENRHPPAVEIHHQRDIAVQDRTNPKISKTYSFDRVFTPEAKQAEIFQAVVGPLISDVLTGYNCTVFAYGQTGSGKTFTMEGDIGSCSPQVFGQDSMAGLIPRAMCALFDELRVLQSEYTVRISLMELYNEELYDLLSPDEVPPKLRLFEDPTRKGSAFVQGLQEVMVHTQTQVLAELRKGSAKRQVAATLMNAQSSRSHTIFTVTVHYKESSVDGEELMRTGKLNLVDLAGSENIGRSGSVDKRAREAASINQSLLTLSRVTACLVEHQPHVPYRESKLTRLLQDSLGGRTKTSLIANISPAHCNLEETLSTLDYAHRAKCVANRPEVNQKVSQTVIMKEYTDLIEDLKKKLDLHRTGSGVYVNDENYKQIMEGTKERNQRIIEISGKIRDVYSRKKSTEEIFEALSSSIEKQRINLENVNHTIVKTSEEISKTKDVLARAKTEQSEAKSILKTLSEKENELRTQADHLAQVAESAHEDSDKIHNRLDFSRVVLVENTHVLNKVKDTSKFKIEAAMKIVSSLSTWSQVLSKLLSVMGELVGQSARLTGSLIVSCSYNFAFLL</sequence>
<dbReference type="InterPro" id="IPR001752">
    <property type="entry name" value="Kinesin_motor_dom"/>
</dbReference>
<dbReference type="CDD" id="cd01364">
    <property type="entry name" value="KISc_BimC_Eg5"/>
    <property type="match status" value="1"/>
</dbReference>
<keyword evidence="3 10" id="KW-0493">Microtubule</keyword>
<evidence type="ECO:0000256" key="8">
    <source>
        <dbReference type="ARBA" id="ARBA00034704"/>
    </source>
</evidence>
<feature type="coiled-coil region" evidence="11">
    <location>
        <begin position="440"/>
        <end position="491"/>
    </location>
</feature>
<name>A0AAV7X9B1_9NEOP</name>
<evidence type="ECO:0000256" key="11">
    <source>
        <dbReference type="SAM" id="Coils"/>
    </source>
</evidence>
<dbReference type="PROSITE" id="PS00411">
    <property type="entry name" value="KINESIN_MOTOR_1"/>
    <property type="match status" value="1"/>
</dbReference>
<evidence type="ECO:0000313" key="13">
    <source>
        <dbReference type="EMBL" id="KAJ1520221.1"/>
    </source>
</evidence>
<dbReference type="GO" id="GO:0005634">
    <property type="term" value="C:nucleus"/>
    <property type="evidence" value="ECO:0007669"/>
    <property type="project" value="TreeGrafter"/>
</dbReference>
<keyword evidence="5 9" id="KW-0067">ATP-binding</keyword>
<gene>
    <name evidence="13" type="ORF">ONE63_004431</name>
</gene>
<feature type="binding site" evidence="9">
    <location>
        <begin position="99"/>
        <end position="106"/>
    </location>
    <ligand>
        <name>ATP</name>
        <dbReference type="ChEBI" id="CHEBI:30616"/>
    </ligand>
</feature>
<keyword evidence="2" id="KW-0963">Cytoplasm</keyword>
<comment type="similarity">
    <text evidence="8">Belongs to the TRAFAC class myosin-kinesin ATPase superfamily. Kinesin family. KIN-5/BimC subfamily.</text>
</comment>
<keyword evidence="6 9" id="KW-0505">Motor protein</keyword>
<dbReference type="InterPro" id="IPR047241">
    <property type="entry name" value="KIF11-like_kin_motor_dom"/>
</dbReference>
<dbReference type="EMBL" id="JAPTSV010000015">
    <property type="protein sequence ID" value="KAJ1520221.1"/>
    <property type="molecule type" value="Genomic_DNA"/>
</dbReference>
<keyword evidence="7" id="KW-0206">Cytoskeleton</keyword>
<evidence type="ECO:0000256" key="7">
    <source>
        <dbReference type="ARBA" id="ARBA00023212"/>
    </source>
</evidence>
<keyword evidence="4 9" id="KW-0547">Nucleotide-binding</keyword>
<dbReference type="GO" id="GO:0005524">
    <property type="term" value="F:ATP binding"/>
    <property type="evidence" value="ECO:0007669"/>
    <property type="project" value="UniProtKB-UniRule"/>
</dbReference>
<evidence type="ECO:0000256" key="6">
    <source>
        <dbReference type="ARBA" id="ARBA00023175"/>
    </source>
</evidence>
<keyword evidence="14" id="KW-1185">Reference proteome</keyword>
<dbReference type="GO" id="GO:0090307">
    <property type="term" value="P:mitotic spindle assembly"/>
    <property type="evidence" value="ECO:0007669"/>
    <property type="project" value="TreeGrafter"/>
</dbReference>
<dbReference type="GO" id="GO:0007018">
    <property type="term" value="P:microtubule-based movement"/>
    <property type="evidence" value="ECO:0007669"/>
    <property type="project" value="InterPro"/>
</dbReference>
<comment type="caution">
    <text evidence="13">The sequence shown here is derived from an EMBL/GenBank/DDBJ whole genome shotgun (WGS) entry which is preliminary data.</text>
</comment>
<dbReference type="SUPFAM" id="SSF52540">
    <property type="entry name" value="P-loop containing nucleoside triphosphate hydrolases"/>
    <property type="match status" value="1"/>
</dbReference>
<dbReference type="GO" id="GO:0072686">
    <property type="term" value="C:mitotic spindle"/>
    <property type="evidence" value="ECO:0007669"/>
    <property type="project" value="TreeGrafter"/>
</dbReference>
<dbReference type="FunFam" id="3.40.850.10:FF:000019">
    <property type="entry name" value="Kinesin-like protein KIN-5D"/>
    <property type="match status" value="1"/>
</dbReference>
<reference evidence="13" key="1">
    <citation type="submission" date="2022-12" db="EMBL/GenBank/DDBJ databases">
        <title>Chromosome-level genome assembly of the bean flower thrips Megalurothrips usitatus.</title>
        <authorList>
            <person name="Ma L."/>
            <person name="Liu Q."/>
            <person name="Li H."/>
            <person name="Cai W."/>
        </authorList>
    </citation>
    <scope>NUCLEOTIDE SEQUENCE</scope>
    <source>
        <strain evidence="13">Cailab_2022a</strain>
    </source>
</reference>
<dbReference type="PANTHER" id="PTHR47970">
    <property type="entry name" value="KINESIN-LIKE PROTEIN KIF11"/>
    <property type="match status" value="1"/>
</dbReference>
<evidence type="ECO:0000256" key="3">
    <source>
        <dbReference type="ARBA" id="ARBA00022701"/>
    </source>
</evidence>
<evidence type="ECO:0000256" key="10">
    <source>
        <dbReference type="RuleBase" id="RU000394"/>
    </source>
</evidence>
<evidence type="ECO:0000256" key="2">
    <source>
        <dbReference type="ARBA" id="ARBA00022490"/>
    </source>
</evidence>
<dbReference type="GO" id="GO:0008017">
    <property type="term" value="F:microtubule binding"/>
    <property type="evidence" value="ECO:0007669"/>
    <property type="project" value="InterPro"/>
</dbReference>
<proteinExistence type="inferred from homology"/>
<dbReference type="InterPro" id="IPR019821">
    <property type="entry name" value="Kinesin_motor_CS"/>
</dbReference>
<comment type="subcellular location">
    <subcellularLocation>
        <location evidence="1">Cytoplasm</location>
        <location evidence="1">Cytoskeleton</location>
    </subcellularLocation>
</comment>